<accession>A0ABP4K9I0</accession>
<gene>
    <name evidence="1" type="ORF">GCM10009827_004920</name>
</gene>
<evidence type="ECO:0000313" key="1">
    <source>
        <dbReference type="EMBL" id="GAA1500113.1"/>
    </source>
</evidence>
<evidence type="ECO:0000313" key="2">
    <source>
        <dbReference type="Proteomes" id="UP001501470"/>
    </source>
</evidence>
<organism evidence="1 2">
    <name type="scientific">Dactylosporangium maewongense</name>
    <dbReference type="NCBI Taxonomy" id="634393"/>
    <lineage>
        <taxon>Bacteria</taxon>
        <taxon>Bacillati</taxon>
        <taxon>Actinomycetota</taxon>
        <taxon>Actinomycetes</taxon>
        <taxon>Micromonosporales</taxon>
        <taxon>Micromonosporaceae</taxon>
        <taxon>Dactylosporangium</taxon>
    </lineage>
</organism>
<name>A0ABP4K9I0_9ACTN</name>
<sequence length="243" mass="26204">MWPRAEKILTIGSAVVAVLAVVVSLWAANAGNNRVDQGREDDLRARLRDDITKLGELDSTLRGDAGDRQAASLQLGVHAIEAWELIKELGPQHVSPVDLALTAQALAASGIIADARTAIDLALGRPAPEDVRVILLTSAVSVHHQTGDLRQLREESQELVTIYTARLARQRTEGNAYANLGEVYIARVRYVWGSSEASYRNCDLARAQIDEADRLAGGVDPPVAGIEDFRRSAGQLLKANCPA</sequence>
<dbReference type="RefSeq" id="WP_344498999.1">
    <property type="nucleotide sequence ID" value="NZ_BAAAQD010000001.1"/>
</dbReference>
<protein>
    <recommendedName>
        <fullName evidence="3">Secreted protein</fullName>
    </recommendedName>
</protein>
<evidence type="ECO:0008006" key="3">
    <source>
        <dbReference type="Google" id="ProtNLM"/>
    </source>
</evidence>
<proteinExistence type="predicted"/>
<comment type="caution">
    <text evidence="1">The sequence shown here is derived from an EMBL/GenBank/DDBJ whole genome shotgun (WGS) entry which is preliminary data.</text>
</comment>
<reference evidence="2" key="1">
    <citation type="journal article" date="2019" name="Int. J. Syst. Evol. Microbiol.">
        <title>The Global Catalogue of Microorganisms (GCM) 10K type strain sequencing project: providing services to taxonomists for standard genome sequencing and annotation.</title>
        <authorList>
            <consortium name="The Broad Institute Genomics Platform"/>
            <consortium name="The Broad Institute Genome Sequencing Center for Infectious Disease"/>
            <person name="Wu L."/>
            <person name="Ma J."/>
        </authorList>
    </citation>
    <scope>NUCLEOTIDE SEQUENCE [LARGE SCALE GENOMIC DNA]</scope>
    <source>
        <strain evidence="2">JCM 15933</strain>
    </source>
</reference>
<dbReference type="Proteomes" id="UP001501470">
    <property type="component" value="Unassembled WGS sequence"/>
</dbReference>
<keyword evidence="2" id="KW-1185">Reference proteome</keyword>
<dbReference type="EMBL" id="BAAAQD010000001">
    <property type="protein sequence ID" value="GAA1500113.1"/>
    <property type="molecule type" value="Genomic_DNA"/>
</dbReference>